<reference evidence="1" key="1">
    <citation type="journal article" date="2014" name="Nat. Genet.">
        <title>Genome and transcriptome of the porcine whipworm Trichuris suis.</title>
        <authorList>
            <person name="Jex A.R."/>
            <person name="Nejsum P."/>
            <person name="Schwarz E.M."/>
            <person name="Hu L."/>
            <person name="Young N.D."/>
            <person name="Hall R.S."/>
            <person name="Korhonen P.K."/>
            <person name="Liao S."/>
            <person name="Thamsborg S."/>
            <person name="Xia J."/>
            <person name="Xu P."/>
            <person name="Wang S."/>
            <person name="Scheerlinck J.P."/>
            <person name="Hofmann A."/>
            <person name="Sternberg P.W."/>
            <person name="Wang J."/>
            <person name="Gasser R.B."/>
        </authorList>
    </citation>
    <scope>NUCLEOTIDE SEQUENCE [LARGE SCALE GENOMIC DNA]</scope>
    <source>
        <strain evidence="1">DCEP-RM93F</strain>
    </source>
</reference>
<name>A0A085N8I9_9BILA</name>
<organism evidence="1">
    <name type="scientific">Trichuris suis</name>
    <name type="common">pig whipworm</name>
    <dbReference type="NCBI Taxonomy" id="68888"/>
    <lineage>
        <taxon>Eukaryota</taxon>
        <taxon>Metazoa</taxon>
        <taxon>Ecdysozoa</taxon>
        <taxon>Nematoda</taxon>
        <taxon>Enoplea</taxon>
        <taxon>Dorylaimia</taxon>
        <taxon>Trichinellida</taxon>
        <taxon>Trichuridae</taxon>
        <taxon>Trichuris</taxon>
    </lineage>
</organism>
<dbReference type="Proteomes" id="UP000030758">
    <property type="component" value="Unassembled WGS sequence"/>
</dbReference>
<sequence>MVRDSADAVEYFAYQELTAMKQTCIDGFRGRRALAGALRATLANLDGEILAVYRPKKAKVTFAPHGLHLFAFIINKHGRTLLF</sequence>
<evidence type="ECO:0000313" key="1">
    <source>
        <dbReference type="EMBL" id="KFD65785.1"/>
    </source>
</evidence>
<dbReference type="AlphaFoldDB" id="A0A085N8I9"/>
<protein>
    <submittedName>
        <fullName evidence="1">Uncharacterized protein</fullName>
    </submittedName>
</protein>
<gene>
    <name evidence="1" type="ORF">M514_21997</name>
</gene>
<accession>A0A085N8I9</accession>
<dbReference type="EMBL" id="KL367532">
    <property type="protein sequence ID" value="KFD65785.1"/>
    <property type="molecule type" value="Genomic_DNA"/>
</dbReference>
<proteinExistence type="predicted"/>